<proteinExistence type="predicted"/>
<sequence>MFHFPLPLLSTESETRYWGQVWDFAKNLRPSHISFQQQLGCEDRVPTQVCSQWAAAADFSTAGAGQLLGPPASGTGAGPFAPCCIPRVCSRRCGTAGASVPPTACRPFTGDQRGQAGAGPSGALCSLQDTGLLAQE</sequence>
<organism evidence="1 2">
    <name type="scientific">Saguinus oedipus</name>
    <name type="common">Cotton-top tamarin</name>
    <name type="synonym">Oedipomidas oedipus</name>
    <dbReference type="NCBI Taxonomy" id="9490"/>
    <lineage>
        <taxon>Eukaryota</taxon>
        <taxon>Metazoa</taxon>
        <taxon>Chordata</taxon>
        <taxon>Craniata</taxon>
        <taxon>Vertebrata</taxon>
        <taxon>Euteleostomi</taxon>
        <taxon>Mammalia</taxon>
        <taxon>Eutheria</taxon>
        <taxon>Euarchontoglires</taxon>
        <taxon>Primates</taxon>
        <taxon>Haplorrhini</taxon>
        <taxon>Platyrrhini</taxon>
        <taxon>Cebidae</taxon>
        <taxon>Callitrichinae</taxon>
        <taxon>Saguinus</taxon>
    </lineage>
</organism>
<accession>A0ABQ9T8L8</accession>
<comment type="caution">
    <text evidence="1">The sequence shown here is derived from an EMBL/GenBank/DDBJ whole genome shotgun (WGS) entry which is preliminary data.</text>
</comment>
<reference evidence="1 2" key="1">
    <citation type="submission" date="2023-05" db="EMBL/GenBank/DDBJ databases">
        <title>B98-5 Cell Line De Novo Hybrid Assembly: An Optical Mapping Approach.</title>
        <authorList>
            <person name="Kananen K."/>
            <person name="Auerbach J.A."/>
            <person name="Kautto E."/>
            <person name="Blachly J.S."/>
        </authorList>
    </citation>
    <scope>NUCLEOTIDE SEQUENCE [LARGE SCALE GENOMIC DNA]</scope>
    <source>
        <strain evidence="1">B95-8</strain>
        <tissue evidence="1">Cell line</tissue>
    </source>
</reference>
<gene>
    <name evidence="1" type="ORF">P7K49_040187</name>
</gene>
<evidence type="ECO:0000313" key="1">
    <source>
        <dbReference type="EMBL" id="KAK2081072.1"/>
    </source>
</evidence>
<protein>
    <submittedName>
        <fullName evidence="1">Uncharacterized protein</fullName>
    </submittedName>
</protein>
<dbReference type="EMBL" id="JASSZA010000411">
    <property type="protein sequence ID" value="KAK2081072.1"/>
    <property type="molecule type" value="Genomic_DNA"/>
</dbReference>
<name>A0ABQ9T8L8_SAGOE</name>
<evidence type="ECO:0000313" key="2">
    <source>
        <dbReference type="Proteomes" id="UP001266305"/>
    </source>
</evidence>
<dbReference type="Proteomes" id="UP001266305">
    <property type="component" value="Unassembled WGS sequence"/>
</dbReference>
<keyword evidence="2" id="KW-1185">Reference proteome</keyword>